<comment type="caution">
    <text evidence="1">The sequence shown here is derived from an EMBL/GenBank/DDBJ whole genome shotgun (WGS) entry which is preliminary data.</text>
</comment>
<evidence type="ECO:0000313" key="2">
    <source>
        <dbReference type="Proteomes" id="UP001174136"/>
    </source>
</evidence>
<name>A0AA47MMA9_MERPO</name>
<gene>
    <name evidence="1" type="ORF">N1851_019348</name>
</gene>
<evidence type="ECO:0000313" key="1">
    <source>
        <dbReference type="EMBL" id="KAK0142714.1"/>
    </source>
</evidence>
<keyword evidence="2" id="KW-1185">Reference proteome</keyword>
<sequence>MRRTYHSKMDWVDIKLRGATLQHPVQKDGNSCGMAEAFLEAFPSMPTLDFLTTKKEMAKARQRFAGLVLEASVFDTEEHCALCATTKPPSPAPPITDWVSCSLSI</sequence>
<dbReference type="EMBL" id="JAOPHQ010003496">
    <property type="protein sequence ID" value="KAK0142714.1"/>
    <property type="molecule type" value="Genomic_DNA"/>
</dbReference>
<accession>A0AA47MMA9</accession>
<protein>
    <submittedName>
        <fullName evidence="1">Uncharacterized protein</fullName>
    </submittedName>
</protein>
<reference evidence="1" key="1">
    <citation type="journal article" date="2023" name="Front. Mar. Sci.">
        <title>A new Merluccius polli reference genome to investigate the effects of global change in West African waters.</title>
        <authorList>
            <person name="Mateo J.L."/>
            <person name="Blanco-Fernandez C."/>
            <person name="Garcia-Vazquez E."/>
            <person name="Machado-Schiaffino G."/>
        </authorList>
    </citation>
    <scope>NUCLEOTIDE SEQUENCE</scope>
    <source>
        <strain evidence="1">C29</strain>
        <tissue evidence="1">Fin</tissue>
    </source>
</reference>
<proteinExistence type="predicted"/>
<dbReference type="AlphaFoldDB" id="A0AA47MMA9"/>
<dbReference type="Proteomes" id="UP001174136">
    <property type="component" value="Unassembled WGS sequence"/>
</dbReference>
<organism evidence="1 2">
    <name type="scientific">Merluccius polli</name>
    <name type="common">Benguela hake</name>
    <name type="synonym">Merluccius cadenati</name>
    <dbReference type="NCBI Taxonomy" id="89951"/>
    <lineage>
        <taxon>Eukaryota</taxon>
        <taxon>Metazoa</taxon>
        <taxon>Chordata</taxon>
        <taxon>Craniata</taxon>
        <taxon>Vertebrata</taxon>
        <taxon>Euteleostomi</taxon>
        <taxon>Actinopterygii</taxon>
        <taxon>Neopterygii</taxon>
        <taxon>Teleostei</taxon>
        <taxon>Neoteleostei</taxon>
        <taxon>Acanthomorphata</taxon>
        <taxon>Zeiogadaria</taxon>
        <taxon>Gadariae</taxon>
        <taxon>Gadiformes</taxon>
        <taxon>Gadoidei</taxon>
        <taxon>Merlucciidae</taxon>
        <taxon>Merluccius</taxon>
    </lineage>
</organism>